<dbReference type="InterPro" id="IPR012571">
    <property type="entry name" value="Mdm31/Mdm32"/>
</dbReference>
<evidence type="ECO:0000256" key="7">
    <source>
        <dbReference type="ARBA" id="ARBA00023128"/>
    </source>
</evidence>
<dbReference type="OrthoDB" id="17678at2759"/>
<dbReference type="PANTHER" id="PTHR31068">
    <property type="entry name" value="MITOCHONDRIAL DISTRIBUTION AND MORPHOLOGY PROTEIN 31"/>
    <property type="match status" value="1"/>
</dbReference>
<dbReference type="OMA" id="WIANTFE"/>
<comment type="similarity">
    <text evidence="2">Belongs to the MDM31/MDM32 family.</text>
</comment>
<name>L8HJH6_ACACF</name>
<evidence type="ECO:0000256" key="2">
    <source>
        <dbReference type="ARBA" id="ARBA00005687"/>
    </source>
</evidence>
<sequence>MWRRAHNAPLAPGLCGARSGTTTFPSLHTYNRKITSSIDLNSVIAQPALAKCGEARGSTGSCRLYTEQLQNRTEKIERIVGEQQPKRRFKLTTDLKIALFSYFVMGTTTWLLVGTTTLVSVILWAANTLQFQGYIAKTLSDTLTRETGIQITFESAIVPRWKNGHIRLNKVRVVREEEEALRKNYASMDLTIQQIDVKLSLWWFLEGNGLLKEMILKGVRGHVDRRRLVWTVEPAGEQAAEAKKKEGSEDEDTMTNETVKPHSPNEAFVPQSVGAFCFSKLTISDLYITLYNANPKRPLPVSIYSYKRLLHDLLYAEYVHGSFDDCLFTLNKPHLHNHPYRRLMINEDMDEDRDADEKWKFVECKLQGLNIDHLAENTTGPLNWITSGFIDINVHLLLPPFANTLPPAPNPSNPNARAEPRLLSQLPGINMDFKLVLTNLSASVPLSTPHMSYVNSALIQPIVLYLNTNYTELPLTFRSGRFWNAWYPGDCGFWDALSEGAGAAIEKAVSEQTTTPNIWKLIGLLNDGVRRGLLYYWRFHVLVFLGFSPE</sequence>
<protein>
    <submittedName>
        <fullName evidence="12">Mitochondrion biogenesis protein (Mdm31), putative</fullName>
    </submittedName>
</protein>
<dbReference type="PANTHER" id="PTHR31068:SF0">
    <property type="entry name" value="MITOCHONDRIAL DISTRIBUTION AND MORPHOLOGY PROTEIN 31"/>
    <property type="match status" value="1"/>
</dbReference>
<keyword evidence="4" id="KW-0999">Mitochondrion inner membrane</keyword>
<dbReference type="KEGG" id="acan:ACA1_291630"/>
<feature type="region of interest" description="Disordered" evidence="10">
    <location>
        <begin position="238"/>
        <end position="264"/>
    </location>
</feature>
<evidence type="ECO:0000256" key="6">
    <source>
        <dbReference type="ARBA" id="ARBA00022989"/>
    </source>
</evidence>
<keyword evidence="5" id="KW-0809">Transit peptide</keyword>
<dbReference type="GO" id="GO:0005743">
    <property type="term" value="C:mitochondrial inner membrane"/>
    <property type="evidence" value="ECO:0007669"/>
    <property type="project" value="UniProtKB-SubCell"/>
</dbReference>
<accession>L8HJH6</accession>
<evidence type="ECO:0000256" key="5">
    <source>
        <dbReference type="ARBA" id="ARBA00022946"/>
    </source>
</evidence>
<evidence type="ECO:0000256" key="10">
    <source>
        <dbReference type="SAM" id="MobiDB-lite"/>
    </source>
</evidence>
<evidence type="ECO:0000256" key="9">
    <source>
        <dbReference type="ARBA" id="ARBA00025191"/>
    </source>
</evidence>
<dbReference type="Proteomes" id="UP000011083">
    <property type="component" value="Unassembled WGS sequence"/>
</dbReference>
<evidence type="ECO:0000313" key="13">
    <source>
        <dbReference type="Proteomes" id="UP000011083"/>
    </source>
</evidence>
<feature type="transmembrane region" description="Helical" evidence="11">
    <location>
        <begin position="97"/>
        <end position="126"/>
    </location>
</feature>
<organism evidence="12 13">
    <name type="scientific">Acanthamoeba castellanii (strain ATCC 30010 / Neff)</name>
    <dbReference type="NCBI Taxonomy" id="1257118"/>
    <lineage>
        <taxon>Eukaryota</taxon>
        <taxon>Amoebozoa</taxon>
        <taxon>Discosea</taxon>
        <taxon>Longamoebia</taxon>
        <taxon>Centramoebida</taxon>
        <taxon>Acanthamoebidae</taxon>
        <taxon>Acanthamoeba</taxon>
    </lineage>
</organism>
<evidence type="ECO:0000256" key="3">
    <source>
        <dbReference type="ARBA" id="ARBA00022692"/>
    </source>
</evidence>
<dbReference type="EMBL" id="KB007805">
    <property type="protein sequence ID" value="ELR25355.1"/>
    <property type="molecule type" value="Genomic_DNA"/>
</dbReference>
<dbReference type="GO" id="GO:0007005">
    <property type="term" value="P:mitochondrion organization"/>
    <property type="evidence" value="ECO:0007669"/>
    <property type="project" value="InterPro"/>
</dbReference>
<evidence type="ECO:0000256" key="1">
    <source>
        <dbReference type="ARBA" id="ARBA00004273"/>
    </source>
</evidence>
<proteinExistence type="inferred from homology"/>
<comment type="function">
    <text evidence="9">Involved in the organization of the mitochondrial membranes and the global structure of the mitochondria. Also required for mitochondrial distribution and mobility as well as for the maintenance of mitochondrial DNA nucleoids structures.</text>
</comment>
<dbReference type="Pfam" id="PF08118">
    <property type="entry name" value="MDM31_MDM32"/>
    <property type="match status" value="2"/>
</dbReference>
<evidence type="ECO:0000313" key="12">
    <source>
        <dbReference type="EMBL" id="ELR25355.1"/>
    </source>
</evidence>
<reference evidence="12 13" key="1">
    <citation type="journal article" date="2013" name="Genome Biol.">
        <title>Genome of Acanthamoeba castellanii highlights extensive lateral gene transfer and early evolution of tyrosine kinase signaling.</title>
        <authorList>
            <person name="Clarke M."/>
            <person name="Lohan A.J."/>
            <person name="Liu B."/>
            <person name="Lagkouvardos I."/>
            <person name="Roy S."/>
            <person name="Zafar N."/>
            <person name="Bertelli C."/>
            <person name="Schilde C."/>
            <person name="Kianianmomeni A."/>
            <person name="Burglin T.R."/>
            <person name="Frech C."/>
            <person name="Turcotte B."/>
            <person name="Kopec K.O."/>
            <person name="Synnott J.M."/>
            <person name="Choo C."/>
            <person name="Paponov I."/>
            <person name="Finkler A."/>
            <person name="Soon Heng Tan C."/>
            <person name="Hutchins A.P."/>
            <person name="Weinmeier T."/>
            <person name="Rattei T."/>
            <person name="Chu J.S."/>
            <person name="Gimenez G."/>
            <person name="Irimia M."/>
            <person name="Rigden D.J."/>
            <person name="Fitzpatrick D.A."/>
            <person name="Lorenzo-Morales J."/>
            <person name="Bateman A."/>
            <person name="Chiu C.H."/>
            <person name="Tang P."/>
            <person name="Hegemann P."/>
            <person name="Fromm H."/>
            <person name="Raoult D."/>
            <person name="Greub G."/>
            <person name="Miranda-Saavedra D."/>
            <person name="Chen N."/>
            <person name="Nash P."/>
            <person name="Ginger M.L."/>
            <person name="Horn M."/>
            <person name="Schaap P."/>
            <person name="Caler L."/>
            <person name="Loftus B."/>
        </authorList>
    </citation>
    <scope>NUCLEOTIDE SEQUENCE [LARGE SCALE GENOMIC DNA]</scope>
    <source>
        <strain evidence="12 13">Neff</strain>
    </source>
</reference>
<keyword evidence="13" id="KW-1185">Reference proteome</keyword>
<evidence type="ECO:0000256" key="8">
    <source>
        <dbReference type="ARBA" id="ARBA00023136"/>
    </source>
</evidence>
<dbReference type="RefSeq" id="XP_004368110.1">
    <property type="nucleotide sequence ID" value="XM_004368053.1"/>
</dbReference>
<dbReference type="GO" id="GO:0000001">
    <property type="term" value="P:mitochondrion inheritance"/>
    <property type="evidence" value="ECO:0007669"/>
    <property type="project" value="InterPro"/>
</dbReference>
<comment type="subcellular location">
    <subcellularLocation>
        <location evidence="1">Mitochondrion inner membrane</location>
    </subcellularLocation>
</comment>
<evidence type="ECO:0000256" key="4">
    <source>
        <dbReference type="ARBA" id="ARBA00022792"/>
    </source>
</evidence>
<keyword evidence="7" id="KW-0496">Mitochondrion</keyword>
<keyword evidence="8 11" id="KW-0472">Membrane</keyword>
<dbReference type="AlphaFoldDB" id="L8HJH6"/>
<evidence type="ECO:0000256" key="11">
    <source>
        <dbReference type="SAM" id="Phobius"/>
    </source>
</evidence>
<dbReference type="VEuPathDB" id="AmoebaDB:ACA1_291630"/>
<dbReference type="GeneID" id="14926405"/>
<gene>
    <name evidence="12" type="ORF">ACA1_291630</name>
</gene>
<keyword evidence="3 11" id="KW-0812">Transmembrane</keyword>
<keyword evidence="6 11" id="KW-1133">Transmembrane helix</keyword>